<dbReference type="PANTHER" id="PTHR43601:SF11">
    <property type="entry name" value="EXPRESSED PROTEIN"/>
    <property type="match status" value="1"/>
</dbReference>
<accession>A0A7J7N081</accession>
<proteinExistence type="inferred from homology"/>
<protein>
    <recommendedName>
        <fullName evidence="5">Thioredoxin domain-containing protein</fullName>
    </recommendedName>
</protein>
<keyword evidence="2" id="KW-0676">Redox-active center</keyword>
<name>A0A7J7N081_9MAGN</name>
<dbReference type="OrthoDB" id="2018237at2759"/>
<dbReference type="GO" id="GO:0045454">
    <property type="term" value="P:cell redox homeostasis"/>
    <property type="evidence" value="ECO:0007669"/>
    <property type="project" value="TreeGrafter"/>
</dbReference>
<evidence type="ECO:0008006" key="5">
    <source>
        <dbReference type="Google" id="ProtNLM"/>
    </source>
</evidence>
<reference evidence="3 4" key="1">
    <citation type="journal article" date="2020" name="IScience">
        <title>Genome Sequencing of the Endangered Kingdonia uniflora (Circaeasteraceae, Ranunculales) Reveals Potential Mechanisms of Evolutionary Specialization.</title>
        <authorList>
            <person name="Sun Y."/>
            <person name="Deng T."/>
            <person name="Zhang A."/>
            <person name="Moore M.J."/>
            <person name="Landis J.B."/>
            <person name="Lin N."/>
            <person name="Zhang H."/>
            <person name="Zhang X."/>
            <person name="Huang J."/>
            <person name="Zhang X."/>
            <person name="Sun H."/>
            <person name="Wang H."/>
        </authorList>
    </citation>
    <scope>NUCLEOTIDE SEQUENCE [LARGE SCALE GENOMIC DNA]</scope>
    <source>
        <strain evidence="3">TB1705</strain>
        <tissue evidence="3">Leaf</tissue>
    </source>
</reference>
<evidence type="ECO:0000313" key="4">
    <source>
        <dbReference type="Proteomes" id="UP000541444"/>
    </source>
</evidence>
<dbReference type="EMBL" id="JACGCM010001161">
    <property type="protein sequence ID" value="KAF6160599.1"/>
    <property type="molecule type" value="Genomic_DNA"/>
</dbReference>
<comment type="similarity">
    <text evidence="1">Belongs to the thioredoxin family.</text>
</comment>
<organism evidence="3 4">
    <name type="scientific">Kingdonia uniflora</name>
    <dbReference type="NCBI Taxonomy" id="39325"/>
    <lineage>
        <taxon>Eukaryota</taxon>
        <taxon>Viridiplantae</taxon>
        <taxon>Streptophyta</taxon>
        <taxon>Embryophyta</taxon>
        <taxon>Tracheophyta</taxon>
        <taxon>Spermatophyta</taxon>
        <taxon>Magnoliopsida</taxon>
        <taxon>Ranunculales</taxon>
        <taxon>Circaeasteraceae</taxon>
        <taxon>Kingdonia</taxon>
    </lineage>
</organism>
<sequence length="229" mass="25846">MGKTPPNNLSFCLKWPWDIHQNPNSCTFETPFLINSIQTIGLLAYNLFNSATQTLDHTIKSLNPNQIPNLTIKPTKKKQHLSPEEQGEAEHRALASALASGKEATIIEFYSPKCRLCTSLLDLVMQMEARNSEWLSIVMADAENENWLPESRSMVPWECYHLFNATVHLLDGLDEFQIDYCYKEANKCAIFLSTFVTAMGETLVDLGDIPPNLACLIEDDALGKNYSRM</sequence>
<evidence type="ECO:0000313" key="3">
    <source>
        <dbReference type="EMBL" id="KAF6160599.1"/>
    </source>
</evidence>
<comment type="caution">
    <text evidence="3">The sequence shown here is derived from an EMBL/GenBank/DDBJ whole genome shotgun (WGS) entry which is preliminary data.</text>
</comment>
<dbReference type="PANTHER" id="PTHR43601">
    <property type="entry name" value="THIOREDOXIN, MITOCHONDRIAL"/>
    <property type="match status" value="1"/>
</dbReference>
<dbReference type="Proteomes" id="UP000541444">
    <property type="component" value="Unassembled WGS sequence"/>
</dbReference>
<gene>
    <name evidence="3" type="ORF">GIB67_019539</name>
</gene>
<keyword evidence="4" id="KW-1185">Reference proteome</keyword>
<dbReference type="AlphaFoldDB" id="A0A7J7N081"/>
<evidence type="ECO:0000256" key="1">
    <source>
        <dbReference type="ARBA" id="ARBA00008987"/>
    </source>
</evidence>
<evidence type="ECO:0000256" key="2">
    <source>
        <dbReference type="ARBA" id="ARBA00023284"/>
    </source>
</evidence>